<evidence type="ECO:0000256" key="12">
    <source>
        <dbReference type="ARBA" id="ARBA00023136"/>
    </source>
</evidence>
<dbReference type="PROSITE" id="PS50113">
    <property type="entry name" value="PAC"/>
    <property type="match status" value="1"/>
</dbReference>
<evidence type="ECO:0000256" key="6">
    <source>
        <dbReference type="ARBA" id="ARBA00022679"/>
    </source>
</evidence>
<dbReference type="InterPro" id="IPR003594">
    <property type="entry name" value="HATPase_dom"/>
</dbReference>
<dbReference type="InterPro" id="IPR027460">
    <property type="entry name" value="ArcB_TM_sf"/>
</dbReference>
<comment type="PTM">
    <text evidence="14">Activation requires a sequential transfer of a phosphate group from a His in the primary transmitter domain, to an Asp in the receiver domain and to a His in the secondary transmitter domain.</text>
</comment>
<sequence length="774" mass="87964">MKQLRKLAQYYVDAMVKLGLVRFSLLLASIIIILAFIVQISVTILLHGEIERIDIIRSIFFGLLVTPWAVYFLSIVVEQLEDSRQRLANLVEKLEEMRDRDRQLNHQLRDNIERLNQEIGERIKAEEAREQAIEDLQIEIVQRQQAQIEYEQQSVFLRSFLDSSPDLVYYRDERGQFSGCNRAMELLTGRSEKQLIGLTPNDIYSKDVAEKVIETDDKVFRHNVSLTYEQWLVYPDGRKACFEVRKVPFYALDGKRHGLMGFGRDITERKRYQDALEKASRDKTTFISTISHELRTPLNGIVGLSRILLDTELNQEQLKYLRTIYVSATTLGYIFNDVIELDKIERRKTQLEVAPVDLINFLSDLENLSGLLVEAKGLTFTLEYSQHLPEFIMTDGTRLRQILWNLIGNAVKFTSQGGITVRLRHEGEDRFYFEVEDSGIGIPQEEIDKIFAMYYQVPSQHGGRPATGTGIGLAVSLRLAQAMGGDIFVKSEVGRGTTFTVFIKAPAAIKEAPQKEELPSPHLRVLLVEDIELNVIVARSVLEKLGHTVDVAMTGTEALNKFKPAAYDLLLLDIQLPDMTGFDIAKQIRNTYATEEIPPLVALTANVLKDKKEYLNSGMDDVLSKPLSVPELMVVIRKIGSAQQKVLPNLQEQGAMKSNESILDLTMLEQYMELVGPQLILDGLTMYEQVMPGYLALLESNMTAKDEKGITEEAHKIKGASGSVGLKHIQQLARQIQTPTLPAWWDNVEEWFDEMSLEWRNDVAVLRAWVDAQG</sequence>
<dbReference type="SUPFAM" id="SSF55874">
    <property type="entry name" value="ATPase domain of HSP90 chaperone/DNA topoisomerase II/histidine kinase"/>
    <property type="match status" value="1"/>
</dbReference>
<dbReference type="GO" id="GO:0006355">
    <property type="term" value="P:regulation of DNA-templated transcription"/>
    <property type="evidence" value="ECO:0007669"/>
    <property type="project" value="InterPro"/>
</dbReference>
<dbReference type="GO" id="GO:0005524">
    <property type="term" value="F:ATP binding"/>
    <property type="evidence" value="ECO:0007669"/>
    <property type="project" value="UniProtKB-UniRule"/>
</dbReference>
<dbReference type="SUPFAM" id="SSF52172">
    <property type="entry name" value="CheY-like"/>
    <property type="match status" value="1"/>
</dbReference>
<dbReference type="GO" id="GO:0005886">
    <property type="term" value="C:plasma membrane"/>
    <property type="evidence" value="ECO:0007669"/>
    <property type="project" value="UniProtKB-SubCell"/>
</dbReference>
<dbReference type="GO" id="GO:0000155">
    <property type="term" value="F:phosphorelay sensor kinase activity"/>
    <property type="evidence" value="ECO:0007669"/>
    <property type="project" value="UniProtKB-UniRule"/>
</dbReference>
<keyword evidence="17" id="KW-0175">Coiled coil</keyword>
<dbReference type="CDD" id="cd17546">
    <property type="entry name" value="REC_hyHK_CKI1_RcsC-like"/>
    <property type="match status" value="1"/>
</dbReference>
<evidence type="ECO:0000256" key="14">
    <source>
        <dbReference type="PIRSR" id="PIRSR003182-50"/>
    </source>
</evidence>
<evidence type="ECO:0000259" key="21">
    <source>
        <dbReference type="PROSITE" id="PS50112"/>
    </source>
</evidence>
<evidence type="ECO:0000256" key="15">
    <source>
        <dbReference type="PROSITE-ProRule" id="PRU00110"/>
    </source>
</evidence>
<keyword evidence="12 13" id="KW-0472">Membrane</keyword>
<keyword evidence="9 13" id="KW-0067">ATP-binding</keyword>
<evidence type="ECO:0000256" key="7">
    <source>
        <dbReference type="ARBA" id="ARBA00022692"/>
    </source>
</evidence>
<protein>
    <recommendedName>
        <fullName evidence="13">Aerobic respiration control sensor protein</fullName>
        <ecNumber evidence="13">2.7.13.3</ecNumber>
    </recommendedName>
</protein>
<dbReference type="PROSITE" id="PS50109">
    <property type="entry name" value="HIS_KIN"/>
    <property type="match status" value="1"/>
</dbReference>
<dbReference type="EC" id="2.7.13.3" evidence="13"/>
<evidence type="ECO:0000256" key="8">
    <source>
        <dbReference type="ARBA" id="ARBA00022777"/>
    </source>
</evidence>
<accession>A0AAJ4W9S4</accession>
<evidence type="ECO:0000256" key="1">
    <source>
        <dbReference type="ARBA" id="ARBA00000085"/>
    </source>
</evidence>
<comment type="subcellular location">
    <subcellularLocation>
        <location evidence="2 13">Cell inner membrane</location>
        <topology evidence="2 13">Multi-pass membrane protein</topology>
    </subcellularLocation>
</comment>
<evidence type="ECO:0000256" key="2">
    <source>
        <dbReference type="ARBA" id="ARBA00004429"/>
    </source>
</evidence>
<gene>
    <name evidence="24" type="ORF">SAMN02745723_103106</name>
</gene>
<comment type="catalytic activity">
    <reaction evidence="1 13">
        <text>ATP + protein L-histidine = ADP + protein N-phospho-L-histidine.</text>
        <dbReference type="EC" id="2.7.13.3"/>
    </reaction>
</comment>
<dbReference type="InterPro" id="IPR005467">
    <property type="entry name" value="His_kinase_dom"/>
</dbReference>
<evidence type="ECO:0000256" key="11">
    <source>
        <dbReference type="ARBA" id="ARBA00023012"/>
    </source>
</evidence>
<dbReference type="Gene3D" id="3.40.50.2300">
    <property type="match status" value="1"/>
</dbReference>
<feature type="modified residue" description="Phosphohistidine" evidence="14 15">
    <location>
        <position position="715"/>
    </location>
</feature>
<dbReference type="Proteomes" id="UP000226420">
    <property type="component" value="Unassembled WGS sequence"/>
</dbReference>
<dbReference type="SMART" id="SM00388">
    <property type="entry name" value="HisKA"/>
    <property type="match status" value="1"/>
</dbReference>
<dbReference type="InterPro" id="IPR040642">
    <property type="entry name" value="HKR_ArcB_TM"/>
</dbReference>
<dbReference type="Gene3D" id="1.20.120.160">
    <property type="entry name" value="HPT domain"/>
    <property type="match status" value="1"/>
</dbReference>
<dbReference type="InterPro" id="IPR036097">
    <property type="entry name" value="HisK_dim/P_sf"/>
</dbReference>
<dbReference type="InterPro" id="IPR011006">
    <property type="entry name" value="CheY-like_superfamily"/>
</dbReference>
<feature type="domain" description="Histidine kinase" evidence="19">
    <location>
        <begin position="289"/>
        <end position="507"/>
    </location>
</feature>
<dbReference type="RefSeq" id="WP_074821630.1">
    <property type="nucleotide sequence ID" value="NZ_FOLW01000003.1"/>
</dbReference>
<dbReference type="InterPro" id="IPR000014">
    <property type="entry name" value="PAS"/>
</dbReference>
<feature type="modified residue" description="Phosphohistidine; by autocatalysis" evidence="14">
    <location>
        <position position="292"/>
    </location>
</feature>
<dbReference type="SMART" id="SM00387">
    <property type="entry name" value="HATPase_c"/>
    <property type="match status" value="1"/>
</dbReference>
<feature type="transmembrane region" description="Helical" evidence="18">
    <location>
        <begin position="58"/>
        <end position="77"/>
    </location>
</feature>
<dbReference type="CDD" id="cd00088">
    <property type="entry name" value="HPT"/>
    <property type="match status" value="1"/>
</dbReference>
<reference evidence="24 25" key="1">
    <citation type="submission" date="2016-10" db="EMBL/GenBank/DDBJ databases">
        <authorList>
            <person name="Varghese N."/>
            <person name="Submissions S."/>
        </authorList>
    </citation>
    <scope>NUCLEOTIDE SEQUENCE [LARGE SCALE GENOMIC DNA]</scope>
    <source>
        <strain evidence="24 25">DSM 5563</strain>
    </source>
</reference>
<evidence type="ECO:0000256" key="18">
    <source>
        <dbReference type="SAM" id="Phobius"/>
    </source>
</evidence>
<dbReference type="SUPFAM" id="SSF47226">
    <property type="entry name" value="Histidine-containing phosphotransfer domain, HPT domain"/>
    <property type="match status" value="1"/>
</dbReference>
<keyword evidence="7 18" id="KW-0812">Transmembrane</keyword>
<dbReference type="InterPro" id="IPR036890">
    <property type="entry name" value="HATPase_C_sf"/>
</dbReference>
<dbReference type="Gene3D" id="1.10.287.130">
    <property type="match status" value="1"/>
</dbReference>
<dbReference type="PRINTS" id="PR00344">
    <property type="entry name" value="BCTRLSENSOR"/>
</dbReference>
<evidence type="ECO:0000256" key="4">
    <source>
        <dbReference type="ARBA" id="ARBA00022519"/>
    </source>
</evidence>
<dbReference type="Gene3D" id="3.30.450.20">
    <property type="entry name" value="PAS domain"/>
    <property type="match status" value="1"/>
</dbReference>
<dbReference type="PROSITE" id="PS50894">
    <property type="entry name" value="HPT"/>
    <property type="match status" value="1"/>
</dbReference>
<dbReference type="Pfam" id="PF02518">
    <property type="entry name" value="HATPase_c"/>
    <property type="match status" value="1"/>
</dbReference>
<keyword evidence="11 13" id="KW-0902">Two-component regulatory system</keyword>
<keyword evidence="5 14" id="KW-0597">Phosphoprotein</keyword>
<dbReference type="SMART" id="SM00091">
    <property type="entry name" value="PAS"/>
    <property type="match status" value="1"/>
</dbReference>
<dbReference type="SMART" id="SM00073">
    <property type="entry name" value="HPT"/>
    <property type="match status" value="1"/>
</dbReference>
<keyword evidence="13" id="KW-0805">Transcription regulation</keyword>
<keyword evidence="10 18" id="KW-1133">Transmembrane helix</keyword>
<evidence type="ECO:0000259" key="22">
    <source>
        <dbReference type="PROSITE" id="PS50113"/>
    </source>
</evidence>
<evidence type="ECO:0000259" key="20">
    <source>
        <dbReference type="PROSITE" id="PS50110"/>
    </source>
</evidence>
<evidence type="ECO:0000259" key="23">
    <source>
        <dbReference type="PROSITE" id="PS50894"/>
    </source>
</evidence>
<dbReference type="PIRSF" id="PIRSF003182">
    <property type="entry name" value="ArcB"/>
    <property type="match status" value="1"/>
</dbReference>
<feature type="modified residue" description="4-aspartylphosphate" evidence="14 16">
    <location>
        <position position="573"/>
    </location>
</feature>
<dbReference type="InterPro" id="IPR003661">
    <property type="entry name" value="HisK_dim/P_dom"/>
</dbReference>
<dbReference type="EMBL" id="FOLW01000003">
    <property type="protein sequence ID" value="SFC61074.1"/>
    <property type="molecule type" value="Genomic_DNA"/>
</dbReference>
<keyword evidence="8 13" id="KW-0418">Kinase</keyword>
<dbReference type="InterPro" id="IPR014409">
    <property type="entry name" value="Sig_transdc_His_kin_hyb_ArcB"/>
</dbReference>
<feature type="domain" description="PAC" evidence="22">
    <location>
        <begin position="226"/>
        <end position="278"/>
    </location>
</feature>
<evidence type="ECO:0000256" key="13">
    <source>
        <dbReference type="PIRNR" id="PIRNR003182"/>
    </source>
</evidence>
<dbReference type="PROSITE" id="PS50112">
    <property type="entry name" value="PAS"/>
    <property type="match status" value="1"/>
</dbReference>
<keyword evidence="6 13" id="KW-0808">Transferase</keyword>
<dbReference type="SUPFAM" id="SSF47384">
    <property type="entry name" value="Homodimeric domain of signal transducing histidine kinase"/>
    <property type="match status" value="1"/>
</dbReference>
<evidence type="ECO:0000256" key="16">
    <source>
        <dbReference type="PROSITE-ProRule" id="PRU00169"/>
    </source>
</evidence>
<keyword evidence="13" id="KW-0547">Nucleotide-binding</keyword>
<keyword evidence="13" id="KW-0804">Transcription</keyword>
<dbReference type="CDD" id="cd00082">
    <property type="entry name" value="HisKA"/>
    <property type="match status" value="1"/>
</dbReference>
<dbReference type="PROSITE" id="PS50110">
    <property type="entry name" value="RESPONSE_REGULATORY"/>
    <property type="match status" value="1"/>
</dbReference>
<dbReference type="InterPro" id="IPR000700">
    <property type="entry name" value="PAS-assoc_C"/>
</dbReference>
<feature type="transmembrane region" description="Helical" evidence="18">
    <location>
        <begin position="20"/>
        <end position="46"/>
    </location>
</feature>
<dbReference type="CDD" id="cd00130">
    <property type="entry name" value="PAS"/>
    <property type="match status" value="1"/>
</dbReference>
<evidence type="ECO:0000313" key="25">
    <source>
        <dbReference type="Proteomes" id="UP000226420"/>
    </source>
</evidence>
<evidence type="ECO:0000313" key="24">
    <source>
        <dbReference type="EMBL" id="SFC61074.1"/>
    </source>
</evidence>
<dbReference type="Gene3D" id="3.30.565.10">
    <property type="entry name" value="Histidine kinase-like ATPase, C-terminal domain"/>
    <property type="match status" value="1"/>
</dbReference>
<comment type="caution">
    <text evidence="24">The sequence shown here is derived from an EMBL/GenBank/DDBJ whole genome shotgun (WGS) entry which is preliminary data.</text>
</comment>
<evidence type="ECO:0000256" key="3">
    <source>
        <dbReference type="ARBA" id="ARBA00022475"/>
    </source>
</evidence>
<organism evidence="24 25">
    <name type="scientific">Pragia fontium DSM 5563 = ATCC 49100</name>
    <dbReference type="NCBI Taxonomy" id="1122977"/>
    <lineage>
        <taxon>Bacteria</taxon>
        <taxon>Pseudomonadati</taxon>
        <taxon>Pseudomonadota</taxon>
        <taxon>Gammaproteobacteria</taxon>
        <taxon>Enterobacterales</taxon>
        <taxon>Budviciaceae</taxon>
        <taxon>Pragia</taxon>
    </lineage>
</organism>
<evidence type="ECO:0000256" key="9">
    <source>
        <dbReference type="ARBA" id="ARBA00022840"/>
    </source>
</evidence>
<keyword evidence="3 13" id="KW-1003">Cell membrane</keyword>
<dbReference type="PANTHER" id="PTHR43047">
    <property type="entry name" value="TWO-COMPONENT HISTIDINE PROTEIN KINASE"/>
    <property type="match status" value="1"/>
</dbReference>
<dbReference type="InterPro" id="IPR036641">
    <property type="entry name" value="HPT_dom_sf"/>
</dbReference>
<dbReference type="InterPro" id="IPR008207">
    <property type="entry name" value="Sig_transdc_His_kin_Hpt_dom"/>
</dbReference>
<dbReference type="InterPro" id="IPR013767">
    <property type="entry name" value="PAS_fold"/>
</dbReference>
<dbReference type="Pfam" id="PF00072">
    <property type="entry name" value="Response_reg"/>
    <property type="match status" value="1"/>
</dbReference>
<feature type="domain" description="PAS" evidence="21">
    <location>
        <begin position="153"/>
        <end position="223"/>
    </location>
</feature>
<evidence type="ECO:0000256" key="10">
    <source>
        <dbReference type="ARBA" id="ARBA00022989"/>
    </source>
</evidence>
<dbReference type="AlphaFoldDB" id="A0AAJ4W9S4"/>
<evidence type="ECO:0000256" key="17">
    <source>
        <dbReference type="SAM" id="Coils"/>
    </source>
</evidence>
<name>A0AAJ4W9S4_9GAMM</name>
<evidence type="ECO:0000259" key="19">
    <source>
        <dbReference type="PROSITE" id="PS50109"/>
    </source>
</evidence>
<dbReference type="Pfam" id="PF00512">
    <property type="entry name" value="HisKA"/>
    <property type="match status" value="1"/>
</dbReference>
<dbReference type="NCBIfam" id="NF008302">
    <property type="entry name" value="PRK11091.1"/>
    <property type="match status" value="1"/>
</dbReference>
<dbReference type="Pfam" id="PF00989">
    <property type="entry name" value="PAS"/>
    <property type="match status" value="1"/>
</dbReference>
<feature type="domain" description="Response regulatory" evidence="20">
    <location>
        <begin position="524"/>
        <end position="640"/>
    </location>
</feature>
<dbReference type="SUPFAM" id="SSF55785">
    <property type="entry name" value="PYP-like sensor domain (PAS domain)"/>
    <property type="match status" value="1"/>
</dbReference>
<dbReference type="CDD" id="cd16922">
    <property type="entry name" value="HATPase_EvgS-ArcB-TorS-like"/>
    <property type="match status" value="1"/>
</dbReference>
<keyword evidence="4 13" id="KW-0997">Cell inner membrane</keyword>
<feature type="coiled-coil region" evidence="17">
    <location>
        <begin position="73"/>
        <end position="153"/>
    </location>
</feature>
<dbReference type="InterPro" id="IPR001789">
    <property type="entry name" value="Sig_transdc_resp-reg_receiver"/>
</dbReference>
<feature type="domain" description="HPt" evidence="23">
    <location>
        <begin position="676"/>
        <end position="769"/>
    </location>
</feature>
<dbReference type="Pfam" id="PF01627">
    <property type="entry name" value="Hpt"/>
    <property type="match status" value="1"/>
</dbReference>
<evidence type="ECO:0000256" key="5">
    <source>
        <dbReference type="ARBA" id="ARBA00022553"/>
    </source>
</evidence>
<dbReference type="Gene3D" id="1.10.287.970">
    <property type="entry name" value="His Kinase A (phosphoacceptor) domain"/>
    <property type="match status" value="1"/>
</dbReference>
<dbReference type="InterPro" id="IPR035965">
    <property type="entry name" value="PAS-like_dom_sf"/>
</dbReference>
<dbReference type="NCBIfam" id="TIGR00229">
    <property type="entry name" value="sensory_box"/>
    <property type="match status" value="1"/>
</dbReference>
<dbReference type="InterPro" id="IPR004358">
    <property type="entry name" value="Sig_transdc_His_kin-like_C"/>
</dbReference>
<dbReference type="Pfam" id="PF18415">
    <property type="entry name" value="HKR_ArcB_TM"/>
    <property type="match status" value="1"/>
</dbReference>
<dbReference type="SMART" id="SM00448">
    <property type="entry name" value="REC"/>
    <property type="match status" value="1"/>
</dbReference>
<proteinExistence type="predicted"/>